<dbReference type="InParanoid" id="A0DC69"/>
<organism evidence="1 2">
    <name type="scientific">Paramecium tetraurelia</name>
    <dbReference type="NCBI Taxonomy" id="5888"/>
    <lineage>
        <taxon>Eukaryota</taxon>
        <taxon>Sar</taxon>
        <taxon>Alveolata</taxon>
        <taxon>Ciliophora</taxon>
        <taxon>Intramacronucleata</taxon>
        <taxon>Oligohymenophorea</taxon>
        <taxon>Peniculida</taxon>
        <taxon>Parameciidae</taxon>
        <taxon>Paramecium</taxon>
    </lineage>
</organism>
<dbReference type="Proteomes" id="UP000000600">
    <property type="component" value="Unassembled WGS sequence"/>
</dbReference>
<sequence length="117" mass="13853">MRFCTNIYLRIKYHSFQANRNLHQKLGVTFDIFISDPNIVTTTSVAIYSFDPASPFHSTPKLFSIQEQITQKYFEMLQHQQILVVSVLLDWDMDQMKDISKLLQYMTKIHKHLLLIC</sequence>
<accession>A0DC69</accession>
<reference evidence="1 2" key="1">
    <citation type="journal article" date="2006" name="Nature">
        <title>Global trends of whole-genome duplications revealed by the ciliate Paramecium tetraurelia.</title>
        <authorList>
            <consortium name="Genoscope"/>
            <person name="Aury J.-M."/>
            <person name="Jaillon O."/>
            <person name="Duret L."/>
            <person name="Noel B."/>
            <person name="Jubin C."/>
            <person name="Porcel B.M."/>
            <person name="Segurens B."/>
            <person name="Daubin V."/>
            <person name="Anthouard V."/>
            <person name="Aiach N."/>
            <person name="Arnaiz O."/>
            <person name="Billaut A."/>
            <person name="Beisson J."/>
            <person name="Blanc I."/>
            <person name="Bouhouche K."/>
            <person name="Camara F."/>
            <person name="Duharcourt S."/>
            <person name="Guigo R."/>
            <person name="Gogendeau D."/>
            <person name="Katinka M."/>
            <person name="Keller A.-M."/>
            <person name="Kissmehl R."/>
            <person name="Klotz C."/>
            <person name="Koll F."/>
            <person name="Le Moue A."/>
            <person name="Lepere C."/>
            <person name="Malinsky S."/>
            <person name="Nowacki M."/>
            <person name="Nowak J.K."/>
            <person name="Plattner H."/>
            <person name="Poulain J."/>
            <person name="Ruiz F."/>
            <person name="Serrano V."/>
            <person name="Zagulski M."/>
            <person name="Dessen P."/>
            <person name="Betermier M."/>
            <person name="Weissenbach J."/>
            <person name="Scarpelli C."/>
            <person name="Schachter V."/>
            <person name="Sperling L."/>
            <person name="Meyer E."/>
            <person name="Cohen J."/>
            <person name="Wincker P."/>
        </authorList>
    </citation>
    <scope>NUCLEOTIDE SEQUENCE [LARGE SCALE GENOMIC DNA]</scope>
    <source>
        <strain evidence="1 2">Stock d4-2</strain>
    </source>
</reference>
<dbReference type="AlphaFoldDB" id="A0DC69"/>
<evidence type="ECO:0000313" key="1">
    <source>
        <dbReference type="EMBL" id="CAK80636.1"/>
    </source>
</evidence>
<dbReference type="HOGENOM" id="CLU_2089511_0_0_1"/>
<gene>
    <name evidence="1" type="ORF">GSPATT00015513001</name>
</gene>
<dbReference type="GeneID" id="5033818"/>
<protein>
    <submittedName>
        <fullName evidence="1">Uncharacterized protein</fullName>
    </submittedName>
</protein>
<dbReference type="KEGG" id="ptm:GSPATT00015513001"/>
<keyword evidence="2" id="KW-1185">Reference proteome</keyword>
<name>A0DC69_PARTE</name>
<proteinExistence type="predicted"/>
<dbReference type="EMBL" id="CT868374">
    <property type="protein sequence ID" value="CAK80636.1"/>
    <property type="molecule type" value="Genomic_DNA"/>
</dbReference>
<dbReference type="RefSeq" id="XP_001448033.1">
    <property type="nucleotide sequence ID" value="XM_001447996.1"/>
</dbReference>
<evidence type="ECO:0000313" key="2">
    <source>
        <dbReference type="Proteomes" id="UP000000600"/>
    </source>
</evidence>